<organism evidence="4 5">
    <name type="scientific">Dibothriocephalus latus</name>
    <name type="common">Fish tapeworm</name>
    <name type="synonym">Diphyllobothrium latum</name>
    <dbReference type="NCBI Taxonomy" id="60516"/>
    <lineage>
        <taxon>Eukaryota</taxon>
        <taxon>Metazoa</taxon>
        <taxon>Spiralia</taxon>
        <taxon>Lophotrochozoa</taxon>
        <taxon>Platyhelminthes</taxon>
        <taxon>Cestoda</taxon>
        <taxon>Eucestoda</taxon>
        <taxon>Diphyllobothriidea</taxon>
        <taxon>Diphyllobothriidae</taxon>
        <taxon>Dibothriocephalus</taxon>
    </lineage>
</organism>
<dbReference type="Pfam" id="PF00651">
    <property type="entry name" value="BTB"/>
    <property type="match status" value="1"/>
</dbReference>
<evidence type="ECO:0000313" key="5">
    <source>
        <dbReference type="Proteomes" id="UP000281553"/>
    </source>
</evidence>
<feature type="domain" description="BTB" evidence="3">
    <location>
        <begin position="41"/>
        <end position="108"/>
    </location>
</feature>
<dbReference type="Gene3D" id="1.25.40.420">
    <property type="match status" value="1"/>
</dbReference>
<accession>A0A3P6R180</accession>
<dbReference type="PANTHER" id="PTHR24412:SF441">
    <property type="entry name" value="KELCH-LIKE PROTEIN 28"/>
    <property type="match status" value="1"/>
</dbReference>
<dbReference type="PANTHER" id="PTHR24412">
    <property type="entry name" value="KELCH PROTEIN"/>
    <property type="match status" value="1"/>
</dbReference>
<gene>
    <name evidence="4" type="ORF">DILT_LOCUS1579</name>
</gene>
<dbReference type="SMART" id="SM00875">
    <property type="entry name" value="BACK"/>
    <property type="match status" value="1"/>
</dbReference>
<sequence length="336" mass="38201">MLDIFLALLMASEDTQLFEDKLALIRCVPQLKKLRRTGELSDLTIQLQHGVRISVHRVVLVSRVPALHDSVCGTLKDDQAVLQWPLVSSEVAGSLLDYIYTGQLEVRETNVVGLMVLSQQLLLPHLEDWLVSFMAARLNPENIATCWDLAQLRNNNQLKDTCLQHIKRTFEATVATDFFVNLPSDAALSLLQADDLLVHNEESVFEAIKRWVSPLGEVDETRLVHAEAMMREVRWDQVDSDFRCRLFIDEGFWNKSLECLQLLDHIAGWIESSSSREDIKCPFNAERRRPFSTIYFIGQRAWTTEFSLFRYDTIAGTAKQLTTAHGGKIVAVEGKS</sequence>
<keyword evidence="5" id="KW-1185">Reference proteome</keyword>
<dbReference type="Proteomes" id="UP000281553">
    <property type="component" value="Unassembled WGS sequence"/>
</dbReference>
<keyword evidence="1" id="KW-0880">Kelch repeat</keyword>
<dbReference type="AlphaFoldDB" id="A0A3P6R180"/>
<reference evidence="4 5" key="1">
    <citation type="submission" date="2018-11" db="EMBL/GenBank/DDBJ databases">
        <authorList>
            <consortium name="Pathogen Informatics"/>
        </authorList>
    </citation>
    <scope>NUCLEOTIDE SEQUENCE [LARGE SCALE GENOMIC DNA]</scope>
</reference>
<evidence type="ECO:0000256" key="1">
    <source>
        <dbReference type="ARBA" id="ARBA00022441"/>
    </source>
</evidence>
<proteinExistence type="predicted"/>
<dbReference type="SUPFAM" id="SSF54695">
    <property type="entry name" value="POZ domain"/>
    <property type="match status" value="1"/>
</dbReference>
<dbReference type="InterPro" id="IPR011705">
    <property type="entry name" value="BACK"/>
</dbReference>
<dbReference type="InterPro" id="IPR000210">
    <property type="entry name" value="BTB/POZ_dom"/>
</dbReference>
<name>A0A3P6R180_DIBLA</name>
<protein>
    <recommendedName>
        <fullName evidence="3">BTB domain-containing protein</fullName>
    </recommendedName>
</protein>
<evidence type="ECO:0000259" key="3">
    <source>
        <dbReference type="PROSITE" id="PS50097"/>
    </source>
</evidence>
<dbReference type="SMART" id="SM00225">
    <property type="entry name" value="BTB"/>
    <property type="match status" value="1"/>
</dbReference>
<dbReference type="InterPro" id="IPR011333">
    <property type="entry name" value="SKP1/BTB/POZ_sf"/>
</dbReference>
<dbReference type="PROSITE" id="PS50097">
    <property type="entry name" value="BTB"/>
    <property type="match status" value="1"/>
</dbReference>
<dbReference type="EMBL" id="UYRU01011496">
    <property type="protein sequence ID" value="VDK46955.1"/>
    <property type="molecule type" value="Genomic_DNA"/>
</dbReference>
<keyword evidence="2" id="KW-0677">Repeat</keyword>
<dbReference type="OrthoDB" id="45365at2759"/>
<dbReference type="Pfam" id="PF07707">
    <property type="entry name" value="BACK"/>
    <property type="match status" value="1"/>
</dbReference>
<evidence type="ECO:0000313" key="4">
    <source>
        <dbReference type="EMBL" id="VDK46955.1"/>
    </source>
</evidence>
<evidence type="ECO:0000256" key="2">
    <source>
        <dbReference type="ARBA" id="ARBA00022737"/>
    </source>
</evidence>
<dbReference type="Gene3D" id="3.30.710.10">
    <property type="entry name" value="Potassium Channel Kv1.1, Chain A"/>
    <property type="match status" value="1"/>
</dbReference>